<dbReference type="EMBL" id="BT077991">
    <property type="protein sequence ID" value="ACO12415.1"/>
    <property type="molecule type" value="mRNA"/>
</dbReference>
<accession>C1BTR2</accession>
<dbReference type="GO" id="GO:0005634">
    <property type="term" value="C:nucleus"/>
    <property type="evidence" value="ECO:0007669"/>
    <property type="project" value="TreeGrafter"/>
</dbReference>
<comment type="subunit">
    <text evidence="3 8">Monomer.</text>
</comment>
<dbReference type="GO" id="GO:0070773">
    <property type="term" value="F:protein-N-terminal glutamine amidohydrolase activity"/>
    <property type="evidence" value="ECO:0007669"/>
    <property type="project" value="UniProtKB-UniRule"/>
</dbReference>
<evidence type="ECO:0000256" key="4">
    <source>
        <dbReference type="ARBA" id="ARBA00012718"/>
    </source>
</evidence>
<protein>
    <recommendedName>
        <fullName evidence="5 8">Protein N-terminal glutamine amidohydrolase</fullName>
        <ecNumber evidence="4 8">3.5.1.122</ecNumber>
    </recommendedName>
    <alternativeName>
        <fullName evidence="8">Protein NH2-terminal glutamine deamidase</fullName>
    </alternativeName>
</protein>
<reference evidence="10" key="1">
    <citation type="submission" date="2009-06" db="EMBL/GenBank/DDBJ databases">
        <title>Lepeophtheirus salmonis ESTs and full-length cDNAs.</title>
        <authorList>
            <person name="Yasuike M."/>
            <person name="von Schalburg K."/>
            <person name="Cooper G."/>
            <person name="Leong J."/>
            <person name="Jones S.R.M."/>
            <person name="Koop B.F."/>
        </authorList>
    </citation>
    <scope>NUCLEOTIDE SEQUENCE</scope>
    <source>
        <strain evidence="10">Pacific form</strain>
        <tissue evidence="10">Whole</tissue>
    </source>
</reference>
<dbReference type="AlphaFoldDB" id="C1BTR2"/>
<dbReference type="PANTHER" id="PTHR13035">
    <property type="entry name" value="PROTEIN N-TERMINAL GLUTAMINE AMIDOHYDROLASE"/>
    <property type="match status" value="1"/>
</dbReference>
<comment type="similarity">
    <text evidence="2 8">Belongs to the NTAQ1 family.</text>
</comment>
<evidence type="ECO:0000256" key="7">
    <source>
        <dbReference type="ARBA" id="ARBA00048768"/>
    </source>
</evidence>
<evidence type="ECO:0000256" key="3">
    <source>
        <dbReference type="ARBA" id="ARBA00011245"/>
    </source>
</evidence>
<feature type="domain" description="Protein N-terminal glutamine amidohydrolase alpha beta roll" evidence="9">
    <location>
        <begin position="14"/>
        <end position="185"/>
    </location>
</feature>
<dbReference type="GO" id="GO:0005829">
    <property type="term" value="C:cytosol"/>
    <property type="evidence" value="ECO:0007669"/>
    <property type="project" value="TreeGrafter"/>
</dbReference>
<evidence type="ECO:0000256" key="5">
    <source>
        <dbReference type="ARBA" id="ARBA00021247"/>
    </source>
</evidence>
<dbReference type="InterPro" id="IPR037132">
    <property type="entry name" value="N_Gln_amidohydro_ab_roll_sf"/>
</dbReference>
<dbReference type="EC" id="3.5.1.122" evidence="4 8"/>
<organism evidence="10">
    <name type="scientific">Lepeophtheirus salmonis</name>
    <name type="common">Salmon louse</name>
    <name type="synonym">Caligus salmonis</name>
    <dbReference type="NCBI Taxonomy" id="72036"/>
    <lineage>
        <taxon>Eukaryota</taxon>
        <taxon>Metazoa</taxon>
        <taxon>Ecdysozoa</taxon>
        <taxon>Arthropoda</taxon>
        <taxon>Crustacea</taxon>
        <taxon>Multicrustacea</taxon>
        <taxon>Hexanauplia</taxon>
        <taxon>Copepoda</taxon>
        <taxon>Siphonostomatoida</taxon>
        <taxon>Caligidae</taxon>
        <taxon>Lepeophtheirus</taxon>
    </lineage>
</organism>
<comment type="catalytic activity">
    <reaction evidence="7 8">
        <text>N-terminal L-glutaminyl-[protein] + H2O = N-terminal L-glutamyl-[protein] + NH4(+)</text>
        <dbReference type="Rhea" id="RHEA:50680"/>
        <dbReference type="Rhea" id="RHEA-COMP:12668"/>
        <dbReference type="Rhea" id="RHEA-COMP:12777"/>
        <dbReference type="ChEBI" id="CHEBI:15377"/>
        <dbReference type="ChEBI" id="CHEBI:28938"/>
        <dbReference type="ChEBI" id="CHEBI:64721"/>
        <dbReference type="ChEBI" id="CHEBI:64722"/>
        <dbReference type="EC" id="3.5.1.122"/>
    </reaction>
</comment>
<gene>
    <name evidence="10" type="primary">CH032</name>
</gene>
<comment type="function">
    <text evidence="1 8">Mediates the side-chain deamidation of N-terminal glutamine residues to glutamate, an important step in N-end rule pathway of protein degradation. Conversion of the resulting N-terminal glutamine to glutamate renders the protein susceptible to arginylation, polyubiquitination and degradation as specified by the N-end rule. Does not act on substrates with internal or C-terminal glutamine and does not act on non-glutamine residues in any position.</text>
</comment>
<dbReference type="PANTHER" id="PTHR13035:SF0">
    <property type="entry name" value="PROTEIN N-TERMINAL GLUTAMINE AMIDOHYDROLASE"/>
    <property type="match status" value="1"/>
</dbReference>
<evidence type="ECO:0000313" key="10">
    <source>
        <dbReference type="EMBL" id="ACO12415.1"/>
    </source>
</evidence>
<dbReference type="Pfam" id="PF09764">
    <property type="entry name" value="Nt_Gln_amidase"/>
    <property type="match status" value="1"/>
</dbReference>
<keyword evidence="6 8" id="KW-0378">Hydrolase</keyword>
<evidence type="ECO:0000256" key="2">
    <source>
        <dbReference type="ARBA" id="ARBA00008985"/>
    </source>
</evidence>
<evidence type="ECO:0000256" key="8">
    <source>
        <dbReference type="RuleBase" id="RU367082"/>
    </source>
</evidence>
<evidence type="ECO:0000256" key="6">
    <source>
        <dbReference type="ARBA" id="ARBA00022801"/>
    </source>
</evidence>
<sequence>MYTSSDIKSNGYNYTAYYCEENIWRLCEKLIQSGGNLKAIFISNDRKAVPLWNQRLSDPLRNEGAVLWEYHVIALDGDSRIIYDFDSSIGFKVNFDKYVEMTFHPEWELDPIFQQKFRVIPAEVYLKTFASDRSHMINENGVWRRPPPPQSLISTPESKNNIQQFISMDSEVGWGKVMTLHEFISSV</sequence>
<name>C1BTR2_LEPSM</name>
<evidence type="ECO:0000259" key="9">
    <source>
        <dbReference type="Pfam" id="PF09764"/>
    </source>
</evidence>
<dbReference type="InterPro" id="IPR039733">
    <property type="entry name" value="NTAQ1"/>
</dbReference>
<proteinExistence type="evidence at transcript level"/>
<dbReference type="Gene3D" id="3.10.620.10">
    <property type="entry name" value="Protein N-terminal glutamine amidohydrolase, alpha beta roll"/>
    <property type="match status" value="1"/>
</dbReference>
<evidence type="ECO:0000256" key="1">
    <source>
        <dbReference type="ARBA" id="ARBA00003923"/>
    </source>
</evidence>
<dbReference type="GO" id="GO:0008418">
    <property type="term" value="F:protein-N-terminal asparagine amidohydrolase activity"/>
    <property type="evidence" value="ECO:0007669"/>
    <property type="project" value="UniProtKB-UniRule"/>
</dbReference>
<dbReference type="InterPro" id="IPR023128">
    <property type="entry name" value="Prot_N_Gln_amidohydro_ab_roll"/>
</dbReference>
<dbReference type="OrthoDB" id="191192at2759"/>